<protein>
    <submittedName>
        <fullName evidence="1">Uncharacterized protein</fullName>
    </submittedName>
</protein>
<dbReference type="AlphaFoldDB" id="A0A2W5FFX7"/>
<comment type="caution">
    <text evidence="1">The sequence shown here is derived from an EMBL/GenBank/DDBJ whole genome shotgun (WGS) entry which is preliminary data.</text>
</comment>
<reference evidence="1 2" key="1">
    <citation type="submission" date="2017-11" db="EMBL/GenBank/DDBJ databases">
        <title>Infants hospitalized years apart are colonized by the same room-sourced microbial strains.</title>
        <authorList>
            <person name="Brooks B."/>
            <person name="Olm M.R."/>
            <person name="Firek B.A."/>
            <person name="Baker R."/>
            <person name="Thomas B.C."/>
            <person name="Morowitz M.J."/>
            <person name="Banfield J.F."/>
        </authorList>
    </citation>
    <scope>NUCLEOTIDE SEQUENCE [LARGE SCALE GENOMIC DNA]</scope>
    <source>
        <strain evidence="1">S2_009_000_R2_76</strain>
    </source>
</reference>
<accession>A0A2W5FFX7</accession>
<organism evidence="1 2">
    <name type="scientific">Pseudopedobacter saltans</name>
    <dbReference type="NCBI Taxonomy" id="151895"/>
    <lineage>
        <taxon>Bacteria</taxon>
        <taxon>Pseudomonadati</taxon>
        <taxon>Bacteroidota</taxon>
        <taxon>Sphingobacteriia</taxon>
        <taxon>Sphingobacteriales</taxon>
        <taxon>Sphingobacteriaceae</taxon>
        <taxon>Pseudopedobacter</taxon>
    </lineage>
</organism>
<evidence type="ECO:0000313" key="2">
    <source>
        <dbReference type="Proteomes" id="UP000249645"/>
    </source>
</evidence>
<evidence type="ECO:0000313" key="1">
    <source>
        <dbReference type="EMBL" id="PZP52587.1"/>
    </source>
</evidence>
<dbReference type="EMBL" id="QFOI01000002">
    <property type="protein sequence ID" value="PZP52587.1"/>
    <property type="molecule type" value="Genomic_DNA"/>
</dbReference>
<dbReference type="Proteomes" id="UP000249645">
    <property type="component" value="Unassembled WGS sequence"/>
</dbReference>
<sequence>MKMVNFFNFLLAVNAQSIFVNIEVTLQMWTVNCLFVDNIVILNVKQTSFLLGIKCGYLCINTKLLNTKLVHKLVIPISTGVIVIED</sequence>
<proteinExistence type="predicted"/>
<name>A0A2W5FFX7_9SPHI</name>
<gene>
    <name evidence="1" type="ORF">DI598_00300</name>
</gene>